<feature type="transmembrane region" description="Helical" evidence="6">
    <location>
        <begin position="372"/>
        <end position="393"/>
    </location>
</feature>
<dbReference type="PANTHER" id="PTHR23502">
    <property type="entry name" value="MAJOR FACILITATOR SUPERFAMILY"/>
    <property type="match status" value="1"/>
</dbReference>
<dbReference type="InterPro" id="IPR011701">
    <property type="entry name" value="MFS"/>
</dbReference>
<feature type="domain" description="Major facilitator superfamily (MFS) profile" evidence="7">
    <location>
        <begin position="1"/>
        <end position="435"/>
    </location>
</feature>
<dbReference type="PROSITE" id="PS50850">
    <property type="entry name" value="MFS"/>
    <property type="match status" value="1"/>
</dbReference>
<accession>A0ABQ8GE94</accession>
<evidence type="ECO:0000313" key="8">
    <source>
        <dbReference type="EMBL" id="KAH7053261.1"/>
    </source>
</evidence>
<keyword evidence="3 6" id="KW-0812">Transmembrane</keyword>
<evidence type="ECO:0000313" key="9">
    <source>
        <dbReference type="Proteomes" id="UP000774617"/>
    </source>
</evidence>
<dbReference type="InterPro" id="IPR020846">
    <property type="entry name" value="MFS_dom"/>
</dbReference>
<feature type="transmembrane region" description="Helical" evidence="6">
    <location>
        <begin position="343"/>
        <end position="360"/>
    </location>
</feature>
<keyword evidence="5 6" id="KW-0472">Membrane</keyword>
<feature type="transmembrane region" description="Helical" evidence="6">
    <location>
        <begin position="20"/>
        <end position="39"/>
    </location>
</feature>
<feature type="transmembrane region" description="Helical" evidence="6">
    <location>
        <begin position="76"/>
        <end position="98"/>
    </location>
</feature>
<evidence type="ECO:0000256" key="2">
    <source>
        <dbReference type="ARBA" id="ARBA00008335"/>
    </source>
</evidence>
<evidence type="ECO:0000256" key="6">
    <source>
        <dbReference type="SAM" id="Phobius"/>
    </source>
</evidence>
<keyword evidence="9" id="KW-1185">Reference proteome</keyword>
<evidence type="ECO:0000256" key="1">
    <source>
        <dbReference type="ARBA" id="ARBA00004141"/>
    </source>
</evidence>
<proteinExistence type="inferred from homology"/>
<dbReference type="SUPFAM" id="SSF103473">
    <property type="entry name" value="MFS general substrate transporter"/>
    <property type="match status" value="1"/>
</dbReference>
<evidence type="ECO:0000256" key="5">
    <source>
        <dbReference type="ARBA" id="ARBA00023136"/>
    </source>
</evidence>
<sequence>MLGPGIPNILADFNSDSNILASFVLSIYVLGFGFGPLIIAPLSEMYVRLPLYHVGNVGFFFCTLACALSNSIGMLVASGLLAGVFGSAALTVGGGSLADLMPRERRGGAMAIWAMGPLMGPANGLLVEVFLSKQRDGDGTLDLHGYVYHTGADDVQSVRLLTIAASVVTIVCFLFLRETYAPVILSHKVQCLRKETGNPKLHSALEPENHLPPRALFMHSIMRPTQMLTRPLIVFLMALYASVIYGLLYLLFTTFTFIFEGAYGISSSTVGLAYLGIGIGMFVSVVYTGHLSDCVIKQAIPRGEDIKPEHRLPLWLVVPPVLILPVGPLIYGWTRHYAEQVHWIVPMIGTAFFGFGLVSLMSCNQTYLVDAFTMHASSIMAALASLKSLFGAFLPLAGLDMYDALGLGWGNSLLAFIAPAMVPVPVVFSVCGEGIRNSGIGKVEF</sequence>
<dbReference type="Proteomes" id="UP000774617">
    <property type="component" value="Unassembled WGS sequence"/>
</dbReference>
<comment type="caution">
    <text evidence="8">The sequence shown here is derived from an EMBL/GenBank/DDBJ whole genome shotgun (WGS) entry which is preliminary data.</text>
</comment>
<dbReference type="Gene3D" id="1.20.1250.20">
    <property type="entry name" value="MFS general substrate transporter like domains"/>
    <property type="match status" value="1"/>
</dbReference>
<reference evidence="8 9" key="1">
    <citation type="journal article" date="2021" name="Nat. Commun.">
        <title>Genetic determinants of endophytism in the Arabidopsis root mycobiome.</title>
        <authorList>
            <person name="Mesny F."/>
            <person name="Miyauchi S."/>
            <person name="Thiergart T."/>
            <person name="Pickel B."/>
            <person name="Atanasova L."/>
            <person name="Karlsson M."/>
            <person name="Huettel B."/>
            <person name="Barry K.W."/>
            <person name="Haridas S."/>
            <person name="Chen C."/>
            <person name="Bauer D."/>
            <person name="Andreopoulos W."/>
            <person name="Pangilinan J."/>
            <person name="LaButti K."/>
            <person name="Riley R."/>
            <person name="Lipzen A."/>
            <person name="Clum A."/>
            <person name="Drula E."/>
            <person name="Henrissat B."/>
            <person name="Kohler A."/>
            <person name="Grigoriev I.V."/>
            <person name="Martin F.M."/>
            <person name="Hacquard S."/>
        </authorList>
    </citation>
    <scope>NUCLEOTIDE SEQUENCE [LARGE SCALE GENOMIC DNA]</scope>
    <source>
        <strain evidence="8 9">MPI-SDFR-AT-0080</strain>
    </source>
</reference>
<comment type="subcellular location">
    <subcellularLocation>
        <location evidence="1">Membrane</location>
        <topology evidence="1">Multi-pass membrane protein</topology>
    </subcellularLocation>
</comment>
<protein>
    <submittedName>
        <fullName evidence="8">Fluconazole resistance protein</fullName>
    </submittedName>
</protein>
<dbReference type="EMBL" id="JAGTJR010000010">
    <property type="protein sequence ID" value="KAH7053261.1"/>
    <property type="molecule type" value="Genomic_DNA"/>
</dbReference>
<dbReference type="PANTHER" id="PTHR23502:SF68">
    <property type="entry name" value="MULTIDRUG TRANSPORTER, PUTATIVE (AFU_ORTHOLOGUE AFUA_3G01120)-RELATED"/>
    <property type="match status" value="1"/>
</dbReference>
<evidence type="ECO:0000256" key="4">
    <source>
        <dbReference type="ARBA" id="ARBA00022989"/>
    </source>
</evidence>
<feature type="transmembrane region" description="Helical" evidence="6">
    <location>
        <begin position="271"/>
        <end position="291"/>
    </location>
</feature>
<gene>
    <name evidence="8" type="ORF">B0J12DRAFT_50707</name>
</gene>
<evidence type="ECO:0000256" key="3">
    <source>
        <dbReference type="ARBA" id="ARBA00022692"/>
    </source>
</evidence>
<comment type="similarity">
    <text evidence="2">Belongs to the major facilitator superfamily.</text>
</comment>
<organism evidence="8 9">
    <name type="scientific">Macrophomina phaseolina</name>
    <dbReference type="NCBI Taxonomy" id="35725"/>
    <lineage>
        <taxon>Eukaryota</taxon>
        <taxon>Fungi</taxon>
        <taxon>Dikarya</taxon>
        <taxon>Ascomycota</taxon>
        <taxon>Pezizomycotina</taxon>
        <taxon>Dothideomycetes</taxon>
        <taxon>Dothideomycetes incertae sedis</taxon>
        <taxon>Botryosphaeriales</taxon>
        <taxon>Botryosphaeriaceae</taxon>
        <taxon>Macrophomina</taxon>
    </lineage>
</organism>
<feature type="transmembrane region" description="Helical" evidence="6">
    <location>
        <begin position="158"/>
        <end position="176"/>
    </location>
</feature>
<name>A0ABQ8GE94_9PEZI</name>
<keyword evidence="4 6" id="KW-1133">Transmembrane helix</keyword>
<feature type="transmembrane region" description="Helical" evidence="6">
    <location>
        <begin position="110"/>
        <end position="131"/>
    </location>
</feature>
<dbReference type="InterPro" id="IPR036259">
    <property type="entry name" value="MFS_trans_sf"/>
</dbReference>
<feature type="transmembrane region" description="Helical" evidence="6">
    <location>
        <begin position="413"/>
        <end position="432"/>
    </location>
</feature>
<dbReference type="Pfam" id="PF07690">
    <property type="entry name" value="MFS_1"/>
    <property type="match status" value="1"/>
</dbReference>
<feature type="transmembrane region" description="Helical" evidence="6">
    <location>
        <begin position="312"/>
        <end position="331"/>
    </location>
</feature>
<evidence type="ECO:0000259" key="7">
    <source>
        <dbReference type="PROSITE" id="PS50850"/>
    </source>
</evidence>
<feature type="transmembrane region" description="Helical" evidence="6">
    <location>
        <begin position="232"/>
        <end position="259"/>
    </location>
</feature>
<feature type="transmembrane region" description="Helical" evidence="6">
    <location>
        <begin position="51"/>
        <end position="70"/>
    </location>
</feature>